<organism evidence="2 3">
    <name type="scientific">Aquibacillus koreensis</name>
    <dbReference type="NCBI Taxonomy" id="279446"/>
    <lineage>
        <taxon>Bacteria</taxon>
        <taxon>Bacillati</taxon>
        <taxon>Bacillota</taxon>
        <taxon>Bacilli</taxon>
        <taxon>Bacillales</taxon>
        <taxon>Bacillaceae</taxon>
        <taxon>Aquibacillus</taxon>
    </lineage>
</organism>
<proteinExistence type="predicted"/>
<gene>
    <name evidence="2" type="ORF">NC661_08690</name>
</gene>
<dbReference type="EMBL" id="JAMQJZ010000005">
    <property type="protein sequence ID" value="MDC3420442.1"/>
    <property type="molecule type" value="Genomic_DNA"/>
</dbReference>
<dbReference type="Proteomes" id="UP001145072">
    <property type="component" value="Unassembled WGS sequence"/>
</dbReference>
<evidence type="ECO:0000313" key="2">
    <source>
        <dbReference type="EMBL" id="MDC3420442.1"/>
    </source>
</evidence>
<dbReference type="RefSeq" id="WP_259869084.1">
    <property type="nucleotide sequence ID" value="NZ_JAMQJZ010000005.1"/>
</dbReference>
<feature type="transmembrane region" description="Helical" evidence="1">
    <location>
        <begin position="92"/>
        <end position="114"/>
    </location>
</feature>
<dbReference type="InterPro" id="IPR048147">
    <property type="entry name" value="CBO0543-like"/>
</dbReference>
<evidence type="ECO:0000313" key="3">
    <source>
        <dbReference type="Proteomes" id="UP001145072"/>
    </source>
</evidence>
<keyword evidence="1" id="KW-1133">Transmembrane helix</keyword>
<comment type="caution">
    <text evidence="2">The sequence shown here is derived from an EMBL/GenBank/DDBJ whole genome shotgun (WGS) entry which is preliminary data.</text>
</comment>
<keyword evidence="1" id="KW-0472">Membrane</keyword>
<feature type="transmembrane region" description="Helical" evidence="1">
    <location>
        <begin position="121"/>
        <end position="138"/>
    </location>
</feature>
<accession>A0A9X4AHT5</accession>
<reference evidence="2" key="1">
    <citation type="submission" date="2022-06" db="EMBL/GenBank/DDBJ databases">
        <title>Aquibacillus sp. a new bacterium isolated from soil saline samples.</title>
        <authorList>
            <person name="Galisteo C."/>
            <person name="De La Haba R."/>
            <person name="Sanchez-Porro C."/>
            <person name="Ventosa A."/>
        </authorList>
    </citation>
    <scope>NUCLEOTIDE SEQUENCE</scope>
    <source>
        <strain evidence="2">JCM 12387</strain>
    </source>
</reference>
<sequence length="184" mass="22256">MDNVLSKQEEIEKLHKQLTEMRLENYIHQDLFSLQLWLLLGCLIIPWFMWWFLVDREKLKQIWLFGSLMSILIYLLDGIGTELNLWSYPYQLLNFIPMLNPVDLSVLPVFHMLIYQYFSKWKNYIIANIITAILYAYLAEPLFVKLDIYKLTNWKYSYSIPIYILKAIFIKYILELILRQKSKS</sequence>
<dbReference type="AlphaFoldDB" id="A0A9X4AHT5"/>
<feature type="transmembrane region" description="Helical" evidence="1">
    <location>
        <begin position="34"/>
        <end position="53"/>
    </location>
</feature>
<feature type="transmembrane region" description="Helical" evidence="1">
    <location>
        <begin position="62"/>
        <end position="80"/>
    </location>
</feature>
<keyword evidence="1" id="KW-0812">Transmembrane</keyword>
<feature type="transmembrane region" description="Helical" evidence="1">
    <location>
        <begin position="158"/>
        <end position="178"/>
    </location>
</feature>
<dbReference type="NCBIfam" id="NF041644">
    <property type="entry name" value="CBO0543_fam"/>
    <property type="match status" value="1"/>
</dbReference>
<keyword evidence="3" id="KW-1185">Reference proteome</keyword>
<name>A0A9X4AHT5_9BACI</name>
<protein>
    <submittedName>
        <fullName evidence="2">Uncharacterized protein</fullName>
    </submittedName>
</protein>
<evidence type="ECO:0000256" key="1">
    <source>
        <dbReference type="SAM" id="Phobius"/>
    </source>
</evidence>